<dbReference type="AlphaFoldDB" id="A0A5M4FCW9"/>
<comment type="caution">
    <text evidence="3">The sequence shown here is derived from an EMBL/GenBank/DDBJ whole genome shotgun (WGS) entry which is preliminary data.</text>
</comment>
<dbReference type="Proteomes" id="UP000380867">
    <property type="component" value="Unassembled WGS sequence"/>
</dbReference>
<accession>A0A5M4FCW9</accession>
<reference evidence="3" key="1">
    <citation type="submission" date="2019-09" db="EMBL/GenBank/DDBJ databases">
        <authorList>
            <person name="Li J."/>
        </authorList>
    </citation>
    <scope>NUCLEOTIDE SEQUENCE [LARGE SCALE GENOMIC DNA]</scope>
    <source>
        <strain evidence="3">JCM 14732</strain>
    </source>
</reference>
<evidence type="ECO:0000313" key="4">
    <source>
        <dbReference type="Proteomes" id="UP000380867"/>
    </source>
</evidence>
<dbReference type="SUPFAM" id="SSF88659">
    <property type="entry name" value="Sigma3 and sigma4 domains of RNA polymerase sigma factors"/>
    <property type="match status" value="1"/>
</dbReference>
<protein>
    <submittedName>
        <fullName evidence="3">RNA polymerase sigma factor</fullName>
    </submittedName>
</protein>
<dbReference type="Pfam" id="PF04542">
    <property type="entry name" value="Sigma70_r2"/>
    <property type="match status" value="1"/>
</dbReference>
<dbReference type="InterPro" id="IPR046531">
    <property type="entry name" value="DUF6596"/>
</dbReference>
<dbReference type="Gene3D" id="1.10.1740.10">
    <property type="match status" value="1"/>
</dbReference>
<name>A0A5M4FCW9_9ACTN</name>
<keyword evidence="4" id="KW-1185">Reference proteome</keyword>
<dbReference type="SUPFAM" id="SSF88946">
    <property type="entry name" value="Sigma2 domain of RNA polymerase sigma factors"/>
    <property type="match status" value="1"/>
</dbReference>
<proteinExistence type="predicted"/>
<dbReference type="InterPro" id="IPR007627">
    <property type="entry name" value="RNA_pol_sigma70_r2"/>
</dbReference>
<evidence type="ECO:0000259" key="1">
    <source>
        <dbReference type="Pfam" id="PF04542"/>
    </source>
</evidence>
<sequence length="407" mass="44268">MSVPEASSVLADLVRDEGRRVLATLIRTTGSMTIAEDAVQEAAISALEHWPRDGIPDHPRAWLTTVARRKAVDAIRREAARGDKEVRAMDLTSDPGDEPESVVRDDELRLVFTCCHPALSLGTQTTLSLTTLCGLSVADTARLMLTTEGAMARRLTRAKHKIAVAGIPYRIPPDAELPERLAAVATTVYLLFTAGVAGGDEPVRPQLCDEAIRLGRLLVELMPDESSLQGLLALMLLNDARRETRTDADGELVLLADQDRSQWDAARIAEGAELVEGALRRSRHQAGRFELEAAIAACHATAKAYDETDWGDIIALYDALLRLTPTDVVRLNRAVAVGERDGAAAGLHELDQLAGLDRFHLWHACRAELLVRVGRFDEAAAAYGSALACDPPPADRRHLERRIAASR</sequence>
<dbReference type="Pfam" id="PF20239">
    <property type="entry name" value="DUF6596"/>
    <property type="match status" value="1"/>
</dbReference>
<organism evidence="3 4">
    <name type="scientific">Aeromicrobium ginsengisoli</name>
    <dbReference type="NCBI Taxonomy" id="363867"/>
    <lineage>
        <taxon>Bacteria</taxon>
        <taxon>Bacillati</taxon>
        <taxon>Actinomycetota</taxon>
        <taxon>Actinomycetes</taxon>
        <taxon>Propionibacteriales</taxon>
        <taxon>Nocardioidaceae</taxon>
        <taxon>Aeromicrobium</taxon>
    </lineage>
</organism>
<dbReference type="PANTHER" id="PTHR47756:SF2">
    <property type="entry name" value="BLL6612 PROTEIN"/>
    <property type="match status" value="1"/>
</dbReference>
<gene>
    <name evidence="3" type="ORF">ESP70_016190</name>
</gene>
<dbReference type="EMBL" id="SDPQ02000003">
    <property type="protein sequence ID" value="KAA1396151.1"/>
    <property type="molecule type" value="Genomic_DNA"/>
</dbReference>
<dbReference type="InterPro" id="IPR013325">
    <property type="entry name" value="RNA_pol_sigma_r2"/>
</dbReference>
<feature type="domain" description="RNA polymerase sigma-70 region 2" evidence="1">
    <location>
        <begin position="13"/>
        <end position="79"/>
    </location>
</feature>
<feature type="domain" description="DUF6596" evidence="2">
    <location>
        <begin position="180"/>
        <end position="278"/>
    </location>
</feature>
<dbReference type="PANTHER" id="PTHR47756">
    <property type="entry name" value="BLL6612 PROTEIN-RELATED"/>
    <property type="match status" value="1"/>
</dbReference>
<dbReference type="OrthoDB" id="9780299at2"/>
<dbReference type="InterPro" id="IPR013324">
    <property type="entry name" value="RNA_pol_sigma_r3/r4-like"/>
</dbReference>
<evidence type="ECO:0000259" key="2">
    <source>
        <dbReference type="Pfam" id="PF20239"/>
    </source>
</evidence>
<dbReference type="GO" id="GO:0006352">
    <property type="term" value="P:DNA-templated transcription initiation"/>
    <property type="evidence" value="ECO:0007669"/>
    <property type="project" value="InterPro"/>
</dbReference>
<evidence type="ECO:0000313" key="3">
    <source>
        <dbReference type="EMBL" id="KAA1396151.1"/>
    </source>
</evidence>
<dbReference type="GO" id="GO:0003700">
    <property type="term" value="F:DNA-binding transcription factor activity"/>
    <property type="evidence" value="ECO:0007669"/>
    <property type="project" value="InterPro"/>
</dbReference>